<dbReference type="EMBL" id="JAOAMV010000002">
    <property type="protein sequence ID" value="MCT2558025.1"/>
    <property type="molecule type" value="Genomic_DNA"/>
</dbReference>
<proteinExistence type="predicted"/>
<accession>A0A9X2W168</accession>
<dbReference type="AlphaFoldDB" id="A0A9X2W168"/>
<gene>
    <name evidence="1" type="ORF">N0B51_03425</name>
</gene>
<dbReference type="Proteomes" id="UP001142648">
    <property type="component" value="Unassembled WGS sequence"/>
</dbReference>
<evidence type="ECO:0000313" key="1">
    <source>
        <dbReference type="EMBL" id="MCT2558025.1"/>
    </source>
</evidence>
<evidence type="ECO:0000313" key="2">
    <source>
        <dbReference type="Proteomes" id="UP001142648"/>
    </source>
</evidence>
<comment type="caution">
    <text evidence="1">The sequence shown here is derived from an EMBL/GenBank/DDBJ whole genome shotgun (WGS) entry which is preliminary data.</text>
</comment>
<keyword evidence="2" id="KW-1185">Reference proteome</keyword>
<dbReference type="RefSeq" id="WP_259960819.1">
    <property type="nucleotide sequence ID" value="NZ_JAOAMV010000002.1"/>
</dbReference>
<organism evidence="1 2">
    <name type="scientific">Tsuneonella litorea</name>
    <dbReference type="NCBI Taxonomy" id="2976475"/>
    <lineage>
        <taxon>Bacteria</taxon>
        <taxon>Pseudomonadati</taxon>
        <taxon>Pseudomonadota</taxon>
        <taxon>Alphaproteobacteria</taxon>
        <taxon>Sphingomonadales</taxon>
        <taxon>Erythrobacteraceae</taxon>
        <taxon>Tsuneonella</taxon>
    </lineage>
</organism>
<protein>
    <submittedName>
        <fullName evidence="1">Uncharacterized protein</fullName>
    </submittedName>
</protein>
<sequence>MGGYGSGQHGWRPIADASRRIDLAWMFRDGLARPGQRISGTLRWTCGGNPSGSMSYDAVMDDPEQERLQLSYTRGSGKDAESVGQTVYLCHTQPNYGGKRWWMICPYRGNRVRKLYLPPGGDRFASRKAWRLAYQFQRYAHRDRPFERLFRLQKKLDCEQGWGSVIQRPKGMWHRTFERHWEEFLELDDHCAVQMMAMVGLLNRK</sequence>
<name>A0A9X2W168_9SPHN</name>
<reference evidence="1" key="1">
    <citation type="submission" date="2022-09" db="EMBL/GenBank/DDBJ databases">
        <title>The genome sequence of Tsuneonella sp. YG55.</title>
        <authorList>
            <person name="Liu Y."/>
        </authorList>
    </citation>
    <scope>NUCLEOTIDE SEQUENCE</scope>
    <source>
        <strain evidence="1">YG55</strain>
    </source>
</reference>